<dbReference type="KEGG" id="beo:BEH_26135"/>
<proteinExistence type="predicted"/>
<reference evidence="1 2" key="1">
    <citation type="journal article" date="2015" name="PLoS ONE">
        <title>Genome Sequence of Bacillus endophyticus and Analysis of Its Companion Mechanism in the Ketogulonigenium vulgare-Bacillus Strain Consortium.</title>
        <authorList>
            <person name="Jia N."/>
            <person name="Du J."/>
            <person name="Ding M.Z."/>
            <person name="Gao F."/>
            <person name="Yuan Y.J."/>
        </authorList>
    </citation>
    <scope>NUCLEOTIDE SEQUENCE [LARGE SCALE GENOMIC DNA]</scope>
    <source>
        <strain evidence="1 2">Hbe603</strain>
        <plasmid evidence="2">pbeh5</plasmid>
    </source>
</reference>
<dbReference type="RefSeq" id="WP_046218511.1">
    <property type="nucleotide sequence ID" value="NZ_CP015327.1"/>
</dbReference>
<evidence type="ECO:0000313" key="2">
    <source>
        <dbReference type="Proteomes" id="UP000036202"/>
    </source>
</evidence>
<dbReference type="Proteomes" id="UP000036202">
    <property type="component" value="Plasmid pbeh5"/>
</dbReference>
<keyword evidence="1" id="KW-0614">Plasmid</keyword>
<protein>
    <submittedName>
        <fullName evidence="1">Uncharacterized protein</fullName>
    </submittedName>
</protein>
<gene>
    <name evidence="1" type="ORF">BEH_26135</name>
</gene>
<keyword evidence="2" id="KW-1185">Reference proteome</keyword>
<dbReference type="AlphaFoldDB" id="A0A2S1M0E3"/>
<dbReference type="OrthoDB" id="2631933at2"/>
<dbReference type="EMBL" id="CP015327">
    <property type="protein sequence ID" value="AWG44837.1"/>
    <property type="molecule type" value="Genomic_DNA"/>
</dbReference>
<evidence type="ECO:0000313" key="1">
    <source>
        <dbReference type="EMBL" id="AWG44837.1"/>
    </source>
</evidence>
<name>A0A2S1M0E3_9BACI</name>
<sequence>MANDTLDQIAFSDTDIEIIKKQIYKTGFVLENKICKLLEENQWSVINNRYYLDDVENKDREIDIIAYKASPVGDILYYTTFVISCKKSNDKLWAFLTKDVKESDPNTNLYPINNWTNNKILTFMLETIDIEERILNSCEDNEFLDFVYGMDKQVFAFQQLNKKSFAPQNDKDIYNSITTTIRALEYEKNSLDKRIKSEALYNFNVLSIFDGEMIEVYFDDNEEKITQVDEIKYLNRHIVNKKESFYRVHFMQYKNLESYITKLNDLHTFHVEFYSGLINEYYEKVTDFEYDKGFALFREEFEMEVVWGLHQHLQSYNYNEFLDITSIRYNKNEEMLYIYLSSLDTTFEYEEQAVDVLNADEEAIKFTKRALKEIYKYTGEFKFSAVYLPF</sequence>
<geneLocation type="plasmid" evidence="2">
    <name>pbeh5</name>
</geneLocation>
<organism evidence="1 2">
    <name type="scientific">Priestia filamentosa</name>
    <dbReference type="NCBI Taxonomy" id="1402861"/>
    <lineage>
        <taxon>Bacteria</taxon>
        <taxon>Bacillati</taxon>
        <taxon>Bacillota</taxon>
        <taxon>Bacilli</taxon>
        <taxon>Bacillales</taxon>
        <taxon>Bacillaceae</taxon>
        <taxon>Priestia</taxon>
    </lineage>
</organism>
<accession>A0A2S1M0E3</accession>